<accession>A0A671QFL9</accession>
<organism evidence="3 4">
    <name type="scientific">Sinocyclocheilus anshuiensis</name>
    <dbReference type="NCBI Taxonomy" id="1608454"/>
    <lineage>
        <taxon>Eukaryota</taxon>
        <taxon>Metazoa</taxon>
        <taxon>Chordata</taxon>
        <taxon>Craniata</taxon>
        <taxon>Vertebrata</taxon>
        <taxon>Euteleostomi</taxon>
        <taxon>Actinopterygii</taxon>
        <taxon>Neopterygii</taxon>
        <taxon>Teleostei</taxon>
        <taxon>Ostariophysi</taxon>
        <taxon>Cypriniformes</taxon>
        <taxon>Cyprinidae</taxon>
        <taxon>Cyprininae</taxon>
        <taxon>Sinocyclocheilus</taxon>
    </lineage>
</organism>
<keyword evidence="4" id="KW-1185">Reference proteome</keyword>
<dbReference type="KEGG" id="sanh:107676303"/>
<evidence type="ECO:0000259" key="2">
    <source>
        <dbReference type="Pfam" id="PF14925"/>
    </source>
</evidence>
<dbReference type="GO" id="GO:0005881">
    <property type="term" value="C:cytoplasmic microtubule"/>
    <property type="evidence" value="ECO:0007669"/>
    <property type="project" value="TreeGrafter"/>
</dbReference>
<dbReference type="InterPro" id="IPR026679">
    <property type="entry name" value="MAP10_C-term"/>
</dbReference>
<dbReference type="PANTHER" id="PTHR21831">
    <property type="entry name" value="MICROTUBULE-ASSOCIATED PROTEIN 10"/>
    <property type="match status" value="1"/>
</dbReference>
<feature type="compositionally biased region" description="Basic and acidic residues" evidence="1">
    <location>
        <begin position="551"/>
        <end position="572"/>
    </location>
</feature>
<evidence type="ECO:0000313" key="3">
    <source>
        <dbReference type="Ensembl" id="ENSSANP00000068885.1"/>
    </source>
</evidence>
<gene>
    <name evidence="3" type="primary">map10</name>
</gene>
<dbReference type="Proteomes" id="UP000472260">
    <property type="component" value="Unassembled WGS sequence"/>
</dbReference>
<proteinExistence type="predicted"/>
<dbReference type="PANTHER" id="PTHR21831:SF2">
    <property type="entry name" value="MICROTUBULE-ASSOCIATED PROTEIN 10"/>
    <property type="match status" value="1"/>
</dbReference>
<evidence type="ECO:0000256" key="1">
    <source>
        <dbReference type="SAM" id="MobiDB-lite"/>
    </source>
</evidence>
<dbReference type="Pfam" id="PF14924">
    <property type="entry name" value="MAP10_N"/>
    <property type="match status" value="1"/>
</dbReference>
<dbReference type="InterPro" id="IPR039302">
    <property type="entry name" value="MAP10"/>
</dbReference>
<protein>
    <submittedName>
        <fullName evidence="3">Microtubule-associated protein 10-like</fullName>
    </submittedName>
</protein>
<dbReference type="GO" id="GO:0032467">
    <property type="term" value="P:positive regulation of cytokinesis"/>
    <property type="evidence" value="ECO:0007669"/>
    <property type="project" value="TreeGrafter"/>
</dbReference>
<feature type="compositionally biased region" description="Low complexity" evidence="1">
    <location>
        <begin position="641"/>
        <end position="652"/>
    </location>
</feature>
<dbReference type="GO" id="GO:0051256">
    <property type="term" value="P:mitotic spindle midzone assembly"/>
    <property type="evidence" value="ECO:0007669"/>
    <property type="project" value="TreeGrafter"/>
</dbReference>
<reference evidence="3" key="2">
    <citation type="submission" date="2025-09" db="UniProtKB">
        <authorList>
            <consortium name="Ensembl"/>
        </authorList>
    </citation>
    <scope>IDENTIFICATION</scope>
</reference>
<dbReference type="GO" id="GO:0031122">
    <property type="term" value="P:cytoplasmic microtubule organization"/>
    <property type="evidence" value="ECO:0007669"/>
    <property type="project" value="TreeGrafter"/>
</dbReference>
<dbReference type="Pfam" id="PF14925">
    <property type="entry name" value="HPHLAWLY"/>
    <property type="match status" value="1"/>
</dbReference>
<feature type="compositionally biased region" description="Polar residues" evidence="1">
    <location>
        <begin position="701"/>
        <end position="712"/>
    </location>
</feature>
<feature type="region of interest" description="Disordered" evidence="1">
    <location>
        <begin position="411"/>
        <end position="431"/>
    </location>
</feature>
<dbReference type="Ensembl" id="ENSSANT00000073221.1">
    <property type="protein sequence ID" value="ENSSANP00000068885.1"/>
    <property type="gene ID" value="ENSSANG00000034339.1"/>
</dbReference>
<dbReference type="GO" id="GO:0030496">
    <property type="term" value="C:midbody"/>
    <property type="evidence" value="ECO:0007669"/>
    <property type="project" value="TreeGrafter"/>
</dbReference>
<feature type="region of interest" description="Disordered" evidence="1">
    <location>
        <begin position="521"/>
        <end position="540"/>
    </location>
</feature>
<reference evidence="3" key="1">
    <citation type="submission" date="2025-08" db="UniProtKB">
        <authorList>
            <consortium name="Ensembl"/>
        </authorList>
    </citation>
    <scope>IDENTIFICATION</scope>
</reference>
<dbReference type="GO" id="GO:0097431">
    <property type="term" value="C:mitotic spindle pole"/>
    <property type="evidence" value="ECO:0007669"/>
    <property type="project" value="TreeGrafter"/>
</dbReference>
<dbReference type="GO" id="GO:0005813">
    <property type="term" value="C:centrosome"/>
    <property type="evidence" value="ECO:0007669"/>
    <property type="project" value="TreeGrafter"/>
</dbReference>
<feature type="compositionally biased region" description="Polar residues" evidence="1">
    <location>
        <begin position="527"/>
        <end position="538"/>
    </location>
</feature>
<feature type="compositionally biased region" description="Polar residues" evidence="1">
    <location>
        <begin position="573"/>
        <end position="606"/>
    </location>
</feature>
<feature type="compositionally biased region" description="Polar residues" evidence="1">
    <location>
        <begin position="614"/>
        <end position="623"/>
    </location>
</feature>
<dbReference type="GO" id="GO:0008017">
    <property type="term" value="F:microtubule binding"/>
    <property type="evidence" value="ECO:0007669"/>
    <property type="project" value="InterPro"/>
</dbReference>
<evidence type="ECO:0000313" key="4">
    <source>
        <dbReference type="Proteomes" id="UP000472260"/>
    </source>
</evidence>
<dbReference type="OrthoDB" id="69809at2759"/>
<sequence length="789" mass="87112">MKALCFTLTPKNMSSTQETLFSLELLIDFVRFDGSRGNVLDPAVAVRFLDFPTLLIYQSKQEHRPSKSGYADLCLSPEAISQPDDGEHLKYSFHKGKSCLFKINLHSLHAHLMNTPLYAMVLDAKDEIPKLIGSSLISLAKVTEKIKLDVEKHGIGNPSAYAERLTTPICNLMGNSIGAISLAYKIVSLGAHLIPHMPENRVYEVGVTRGKGGQDPSVHARCPERDEMPPKVGENHSVNALLQQISLDGQSADIVISEAKQPGVPAFTQTETTEKKQRISWSEDAQEYTTFCPPPLVYSSSVKNRQERKSFTGLLAAMESLNIEDLEDGNNEVESSDMRDFAEIKADGSIKLTSTPRAQHKETDSAPFGDVIRQLPLLNALLVELSQLNVQTAQQQPLSVHPNLACLYTSAQEPSEAKPKAENQNPKQRLDQCKMKALKSATGAKRNKAKLQPKTTLKYGLTNTFRLRLKLVKQGTKRHECIEYQYAKRDQPSSSNHKRVRKAVSRGVRLDETVETLISSFDMHPTPIQTPSKSQTRPSIGKHITNAQNEECGHLTENDKKAPSQDSDRSDQHSASSIHDSNLSFQRGDSRASSRPCRTSLSNGSYGQEEYQDDFTSLNTTEGYSPDPFSSPEPSRRKRNSGSSTSSSSHPSKGLPVPVKAKNSPQRAFKNTHVIRPRLQTSTLSLSSDEDEFESGGHRPGSQSAGQKTPSVRRTFGKSESFDSDPGDKGMTFSRVSEDSDLAANNPVLKSISSSEHDEERDELGSLGLDKNYRHISELVISKLPGYTL</sequence>
<dbReference type="GO" id="GO:1990023">
    <property type="term" value="C:mitotic spindle midzone"/>
    <property type="evidence" value="ECO:0007669"/>
    <property type="project" value="TreeGrafter"/>
</dbReference>
<feature type="domain" description="Microtubule-associated protein 10 C-terminal" evidence="2">
    <location>
        <begin position="356"/>
        <end position="473"/>
    </location>
</feature>
<feature type="region of interest" description="Disordered" evidence="1">
    <location>
        <begin position="550"/>
        <end position="769"/>
    </location>
</feature>
<dbReference type="AlphaFoldDB" id="A0A671QFL9"/>
<name>A0A671QFL9_9TELE</name>